<dbReference type="SUPFAM" id="SSF54427">
    <property type="entry name" value="NTF2-like"/>
    <property type="match status" value="1"/>
</dbReference>
<dbReference type="InterPro" id="IPR018222">
    <property type="entry name" value="Nuclear_transport_factor_2_euk"/>
</dbReference>
<dbReference type="InParanoid" id="W3WS93"/>
<dbReference type="Gene3D" id="3.10.450.50">
    <property type="match status" value="1"/>
</dbReference>
<dbReference type="OMA" id="VPNWDAM"/>
<dbReference type="RefSeq" id="XP_007838848.1">
    <property type="nucleotide sequence ID" value="XM_007840657.1"/>
</dbReference>
<dbReference type="OrthoDB" id="25408at2759"/>
<dbReference type="eggNOG" id="ENOG502ST13">
    <property type="taxonomic scope" value="Eukaryota"/>
</dbReference>
<organism evidence="2 3">
    <name type="scientific">Pestalotiopsis fici (strain W106-1 / CGMCC3.15140)</name>
    <dbReference type="NCBI Taxonomy" id="1229662"/>
    <lineage>
        <taxon>Eukaryota</taxon>
        <taxon>Fungi</taxon>
        <taxon>Dikarya</taxon>
        <taxon>Ascomycota</taxon>
        <taxon>Pezizomycotina</taxon>
        <taxon>Sordariomycetes</taxon>
        <taxon>Xylariomycetidae</taxon>
        <taxon>Amphisphaeriales</taxon>
        <taxon>Sporocadaceae</taxon>
        <taxon>Pestalotiopsis</taxon>
    </lineage>
</organism>
<name>W3WS93_PESFW</name>
<accession>W3WS93</accession>
<dbReference type="Proteomes" id="UP000030651">
    <property type="component" value="Unassembled WGS sequence"/>
</dbReference>
<dbReference type="AlphaFoldDB" id="W3WS93"/>
<evidence type="ECO:0000313" key="2">
    <source>
        <dbReference type="EMBL" id="ETS76689.1"/>
    </source>
</evidence>
<gene>
    <name evidence="2" type="ORF">PFICI_12076</name>
</gene>
<proteinExistence type="predicted"/>
<dbReference type="InterPro" id="IPR032710">
    <property type="entry name" value="NTF2-like_dom_sf"/>
</dbReference>
<dbReference type="EMBL" id="KI912117">
    <property type="protein sequence ID" value="ETS76689.1"/>
    <property type="molecule type" value="Genomic_DNA"/>
</dbReference>
<dbReference type="InterPro" id="IPR002075">
    <property type="entry name" value="NTF2_dom"/>
</dbReference>
<sequence>MHLEHLGKLVFKAADRFVEYYYDTLNKPHRSSSPTQGLSQFYASTSARLTAAGLTPDISINGHVCSSASGAVQEFQDLLEKQGHPVHFDVLSVDAHPVNPHYVLGSTDPEVQSDRGDKLSLSLQVAGTVRFGKGDEAVVRGFNDAFVLVPHWEAQGRNAPRGLRKWVAISQNLRYL</sequence>
<dbReference type="PROSITE" id="PS50177">
    <property type="entry name" value="NTF2_DOMAIN"/>
    <property type="match status" value="1"/>
</dbReference>
<dbReference type="KEGG" id="pfy:PFICI_12076"/>
<evidence type="ECO:0000259" key="1">
    <source>
        <dbReference type="PROSITE" id="PS50177"/>
    </source>
</evidence>
<keyword evidence="3" id="KW-1185">Reference proteome</keyword>
<dbReference type="Pfam" id="PF02136">
    <property type="entry name" value="NTF2"/>
    <property type="match status" value="1"/>
</dbReference>
<protein>
    <recommendedName>
        <fullName evidence="1">NTF2 domain-containing protein</fullName>
    </recommendedName>
</protein>
<dbReference type="GeneID" id="19277089"/>
<dbReference type="HOGENOM" id="CLU_112120_0_0_1"/>
<dbReference type="STRING" id="1229662.W3WS93"/>
<feature type="domain" description="NTF2" evidence="1">
    <location>
        <begin position="13"/>
        <end position="175"/>
    </location>
</feature>
<reference evidence="3" key="1">
    <citation type="journal article" date="2015" name="BMC Genomics">
        <title>Genomic and transcriptomic analysis of the endophytic fungus Pestalotiopsis fici reveals its lifestyle and high potential for synthesis of natural products.</title>
        <authorList>
            <person name="Wang X."/>
            <person name="Zhang X."/>
            <person name="Liu L."/>
            <person name="Xiang M."/>
            <person name="Wang W."/>
            <person name="Sun X."/>
            <person name="Che Y."/>
            <person name="Guo L."/>
            <person name="Liu G."/>
            <person name="Guo L."/>
            <person name="Wang C."/>
            <person name="Yin W.B."/>
            <person name="Stadler M."/>
            <person name="Zhang X."/>
            <person name="Liu X."/>
        </authorList>
    </citation>
    <scope>NUCLEOTIDE SEQUENCE [LARGE SCALE GENOMIC DNA]</scope>
    <source>
        <strain evidence="3">W106-1 / CGMCC3.15140</strain>
    </source>
</reference>
<evidence type="ECO:0000313" key="3">
    <source>
        <dbReference type="Proteomes" id="UP000030651"/>
    </source>
</evidence>